<keyword evidence="1" id="KW-0472">Membrane</keyword>
<accession>A0A5J4VPU1</accession>
<keyword evidence="1" id="KW-0812">Transmembrane</keyword>
<organism evidence="2 3">
    <name type="scientific">Streblomastix strix</name>
    <dbReference type="NCBI Taxonomy" id="222440"/>
    <lineage>
        <taxon>Eukaryota</taxon>
        <taxon>Metamonada</taxon>
        <taxon>Preaxostyla</taxon>
        <taxon>Oxymonadida</taxon>
        <taxon>Streblomastigidae</taxon>
        <taxon>Streblomastix</taxon>
    </lineage>
</organism>
<dbReference type="Proteomes" id="UP000324800">
    <property type="component" value="Unassembled WGS sequence"/>
</dbReference>
<proteinExistence type="predicted"/>
<reference evidence="2 3" key="1">
    <citation type="submission" date="2019-03" db="EMBL/GenBank/DDBJ databases">
        <title>Single cell metagenomics reveals metabolic interactions within the superorganism composed of flagellate Streblomastix strix and complex community of Bacteroidetes bacteria on its surface.</title>
        <authorList>
            <person name="Treitli S.C."/>
            <person name="Kolisko M."/>
            <person name="Husnik F."/>
            <person name="Keeling P."/>
            <person name="Hampl V."/>
        </authorList>
    </citation>
    <scope>NUCLEOTIDE SEQUENCE [LARGE SCALE GENOMIC DNA]</scope>
    <source>
        <strain evidence="2">ST1C</strain>
    </source>
</reference>
<keyword evidence="1" id="KW-1133">Transmembrane helix</keyword>
<evidence type="ECO:0000313" key="2">
    <source>
        <dbReference type="EMBL" id="KAA6384346.1"/>
    </source>
</evidence>
<comment type="caution">
    <text evidence="2">The sequence shown here is derived from an EMBL/GenBank/DDBJ whole genome shotgun (WGS) entry which is preliminary data.</text>
</comment>
<evidence type="ECO:0000313" key="3">
    <source>
        <dbReference type="Proteomes" id="UP000324800"/>
    </source>
</evidence>
<evidence type="ECO:0000256" key="1">
    <source>
        <dbReference type="SAM" id="Phobius"/>
    </source>
</evidence>
<dbReference type="AlphaFoldDB" id="A0A5J4VPU1"/>
<dbReference type="EMBL" id="SNRW01005804">
    <property type="protein sequence ID" value="KAA6384346.1"/>
    <property type="molecule type" value="Genomic_DNA"/>
</dbReference>
<protein>
    <submittedName>
        <fullName evidence="2">Uncharacterized protein</fullName>
    </submittedName>
</protein>
<gene>
    <name evidence="2" type="ORF">EZS28_020126</name>
</gene>
<name>A0A5J4VPU1_9EUKA</name>
<feature type="transmembrane region" description="Helical" evidence="1">
    <location>
        <begin position="12"/>
        <end position="29"/>
    </location>
</feature>
<sequence length="79" mass="9017">MRDCNDINPTGGFDLNHIIIIFNTVFIRIQRKMRMGQILRKNLNVNAGSRHDKAINLDGISKRQLNEGADESQFLMMGT</sequence>